<proteinExistence type="predicted"/>
<dbReference type="Proteomes" id="UP000280501">
    <property type="component" value="Unassembled WGS sequence"/>
</dbReference>
<evidence type="ECO:0000313" key="1">
    <source>
        <dbReference type="EMBL" id="RPF22249.1"/>
    </source>
</evidence>
<evidence type="ECO:0000313" key="2">
    <source>
        <dbReference type="Proteomes" id="UP000280501"/>
    </source>
</evidence>
<protein>
    <submittedName>
        <fullName evidence="1">Uncharacterized protein</fullName>
    </submittedName>
</protein>
<sequence>MIQTARPLVFLDVDGAVIPLGAGHRAAAVDDPAGWRSGANPQMSMVDRGLGARLLGLSCELVWATAWGEDANEVIAPVLALPRLAVVDFDEPDLPVPAALHWKTQSLVRHAAGRPFVWLDDEIRDFDRQWIEAAHPAPALLHQVRPTTGITGEDLAVVAAWVEEVVGPPVPDDAPAPLRAIMDAVYDYDEGRGVDFEPYPQLEPAAETGWWFRLWTGNPEVTGQEVRPFGMDGGGGYVASWMIRDGADLAGQPVVYIGSEGDVAVLAADAWDALWFFAYGLGPHDVQGEHHGGERPGSAVDPERVVVPHHELTDAAMRLAPERRRPVEQIIAEATDGLPSLRAWTDALCR</sequence>
<name>A0A3N4YME4_9MICO</name>
<dbReference type="RefSeq" id="WP_211341592.1">
    <property type="nucleotide sequence ID" value="NZ_RKQZ01000001.1"/>
</dbReference>
<organism evidence="1 2">
    <name type="scientific">Myceligenerans xiligouense</name>
    <dbReference type="NCBI Taxonomy" id="253184"/>
    <lineage>
        <taxon>Bacteria</taxon>
        <taxon>Bacillati</taxon>
        <taxon>Actinomycetota</taxon>
        <taxon>Actinomycetes</taxon>
        <taxon>Micrococcales</taxon>
        <taxon>Promicromonosporaceae</taxon>
        <taxon>Myceligenerans</taxon>
    </lineage>
</organism>
<comment type="caution">
    <text evidence="1">The sequence shown here is derived from an EMBL/GenBank/DDBJ whole genome shotgun (WGS) entry which is preliminary data.</text>
</comment>
<dbReference type="EMBL" id="RKQZ01000001">
    <property type="protein sequence ID" value="RPF22249.1"/>
    <property type="molecule type" value="Genomic_DNA"/>
</dbReference>
<keyword evidence="2" id="KW-1185">Reference proteome</keyword>
<dbReference type="AlphaFoldDB" id="A0A3N4YME4"/>
<gene>
    <name evidence="1" type="ORF">EDD34_2899</name>
</gene>
<reference evidence="1 2" key="1">
    <citation type="submission" date="2018-11" db="EMBL/GenBank/DDBJ databases">
        <title>Sequencing the genomes of 1000 actinobacteria strains.</title>
        <authorList>
            <person name="Klenk H.-P."/>
        </authorList>
    </citation>
    <scope>NUCLEOTIDE SEQUENCE [LARGE SCALE GENOMIC DNA]</scope>
    <source>
        <strain evidence="1 2">DSM 15700</strain>
    </source>
</reference>
<accession>A0A3N4YME4</accession>